<keyword evidence="5" id="KW-0325">Glycoprotein</keyword>
<evidence type="ECO:0000259" key="7">
    <source>
        <dbReference type="PROSITE" id="PS50940"/>
    </source>
</evidence>
<evidence type="ECO:0000256" key="2">
    <source>
        <dbReference type="ARBA" id="ARBA00022729"/>
    </source>
</evidence>
<dbReference type="RefSeq" id="XP_017860781.1">
    <property type="nucleotide sequence ID" value="XM_018005292.1"/>
</dbReference>
<dbReference type="PROSITE" id="PS50940">
    <property type="entry name" value="CHIT_BIND_II"/>
    <property type="match status" value="5"/>
</dbReference>
<protein>
    <submittedName>
        <fullName evidence="9">Peritrophin-48</fullName>
    </submittedName>
</protein>
<dbReference type="SMART" id="SM00494">
    <property type="entry name" value="ChtBD2"/>
    <property type="match status" value="5"/>
</dbReference>
<accession>A0ABM1P0P5</accession>
<keyword evidence="1" id="KW-0147">Chitin-binding</keyword>
<dbReference type="Gene3D" id="2.170.140.10">
    <property type="entry name" value="Chitin binding domain"/>
    <property type="match status" value="4"/>
</dbReference>
<sequence>MVLNLHSDTKQIGRHIQGRVNKSVFYLLVLGVGLVLVPSVAATFDPEVICTLVVDGTKMNDPRTCNAWIQCVDGKPVSGTCDNGLFYDRESEDCVPSTDIKCISSDPCAAEPNGFAPDPYSCNGYYYCADGVGKRGVCNPGLNYNPGTESCIRDFPCVAKMDPDSYCNILPDGVFIKDQLNCNGYEMCWKGEVIQDTCPGTFYFNAEKGDCDYPQNVECAITEPPPLTAGPDTCPKAGVFISDDSSCNGYYYCREGADGQMLLQHGDCDDGRFFTARAGGACVPRSNIKCEYNRCVGLGYTAIELANESDDGCTGYAICQDGVKIGEGTCPNGDYFDEQTQRCTDQIISYVACAISTQSTTNAAMMDEDSTIAT</sequence>
<reference evidence="8" key="1">
    <citation type="journal article" date="1997" name="Nucleic Acids Res.">
        <title>tRNAscan-SE: a program for improved detection of transfer RNA genes in genomic sequence.</title>
        <authorList>
            <person name="Lowe T.M."/>
            <person name="Eddy S.R."/>
        </authorList>
    </citation>
    <scope>NUCLEOTIDE SEQUENCE [LARGE SCALE GENOMIC DNA]</scope>
</reference>
<keyword evidence="2" id="KW-0732">Signal</keyword>
<dbReference type="SUPFAM" id="SSF57625">
    <property type="entry name" value="Invertebrate chitin-binding proteins"/>
    <property type="match status" value="5"/>
</dbReference>
<feature type="domain" description="Chitin-binding type-2" evidence="7">
    <location>
        <begin position="164"/>
        <end position="221"/>
    </location>
</feature>
<dbReference type="Pfam" id="PF01607">
    <property type="entry name" value="CBM_14"/>
    <property type="match status" value="4"/>
</dbReference>
<dbReference type="Proteomes" id="UP000694904">
    <property type="component" value="Chromosome 4"/>
</dbReference>
<evidence type="ECO:0000256" key="4">
    <source>
        <dbReference type="ARBA" id="ARBA00023157"/>
    </source>
</evidence>
<evidence type="ECO:0000256" key="6">
    <source>
        <dbReference type="SAM" id="Phobius"/>
    </source>
</evidence>
<evidence type="ECO:0000256" key="1">
    <source>
        <dbReference type="ARBA" id="ARBA00022669"/>
    </source>
</evidence>
<evidence type="ECO:0000313" key="8">
    <source>
        <dbReference type="Proteomes" id="UP000694904"/>
    </source>
</evidence>
<organism evidence="8 9">
    <name type="scientific">Drosophila arizonae</name>
    <name type="common">Fruit fly</name>
    <dbReference type="NCBI Taxonomy" id="7263"/>
    <lineage>
        <taxon>Eukaryota</taxon>
        <taxon>Metazoa</taxon>
        <taxon>Ecdysozoa</taxon>
        <taxon>Arthropoda</taxon>
        <taxon>Hexapoda</taxon>
        <taxon>Insecta</taxon>
        <taxon>Pterygota</taxon>
        <taxon>Neoptera</taxon>
        <taxon>Endopterygota</taxon>
        <taxon>Diptera</taxon>
        <taxon>Brachycera</taxon>
        <taxon>Muscomorpha</taxon>
        <taxon>Ephydroidea</taxon>
        <taxon>Drosophilidae</taxon>
        <taxon>Drosophila</taxon>
    </lineage>
</organism>
<dbReference type="InterPro" id="IPR036508">
    <property type="entry name" value="Chitin-bd_dom_sf"/>
</dbReference>
<feature type="domain" description="Chitin-binding type-2" evidence="7">
    <location>
        <begin position="231"/>
        <end position="292"/>
    </location>
</feature>
<gene>
    <name evidence="9" type="primary">LOC108612411</name>
</gene>
<evidence type="ECO:0000256" key="5">
    <source>
        <dbReference type="ARBA" id="ARBA00023180"/>
    </source>
</evidence>
<reference evidence="8" key="2">
    <citation type="journal article" date="2016" name="G3 (Bethesda)">
        <title>Genome Evolution in Three Species of Cactophilic Drosophila.</title>
        <authorList>
            <person name="Sanchez-Flores A."/>
            <person name="Penazola F."/>
            <person name="Carpinteyro-Ponce J."/>
            <person name="Nazario-Yepiz N."/>
            <person name="Abreu-Goodger C."/>
            <person name="Machado C.A."/>
            <person name="Markow T.A."/>
        </authorList>
    </citation>
    <scope>NUCLEOTIDE SEQUENCE [LARGE SCALE GENOMIC DNA]</scope>
</reference>
<feature type="domain" description="Chitin-binding type-2" evidence="7">
    <location>
        <begin position="105"/>
        <end position="159"/>
    </location>
</feature>
<evidence type="ECO:0000313" key="9">
    <source>
        <dbReference type="RefSeq" id="XP_017860781.1"/>
    </source>
</evidence>
<keyword evidence="6" id="KW-0812">Transmembrane</keyword>
<keyword evidence="6" id="KW-0472">Membrane</keyword>
<keyword evidence="4" id="KW-1015">Disulfide bond</keyword>
<reference evidence="9" key="3">
    <citation type="submission" date="2025-08" db="UniProtKB">
        <authorList>
            <consortium name="RefSeq"/>
        </authorList>
    </citation>
    <scope>IDENTIFICATION</scope>
    <source>
        <tissue evidence="9">Whole organism</tissue>
    </source>
</reference>
<keyword evidence="3" id="KW-0677">Repeat</keyword>
<name>A0ABM1P0P5_DROAR</name>
<feature type="domain" description="Chitin-binding type-2" evidence="7">
    <location>
        <begin position="47"/>
        <end position="104"/>
    </location>
</feature>
<evidence type="ECO:0000256" key="3">
    <source>
        <dbReference type="ARBA" id="ARBA00022737"/>
    </source>
</evidence>
<dbReference type="PANTHER" id="PTHR23301:SF106">
    <property type="entry name" value="CHITIN-BINDING TYPE-2 DOMAIN-CONTAINING PROTEIN-RELATED"/>
    <property type="match status" value="1"/>
</dbReference>
<keyword evidence="8" id="KW-1185">Reference proteome</keyword>
<proteinExistence type="predicted"/>
<keyword evidence="6" id="KW-1133">Transmembrane helix</keyword>
<dbReference type="InterPro" id="IPR002557">
    <property type="entry name" value="Chitin-bd_dom"/>
</dbReference>
<feature type="transmembrane region" description="Helical" evidence="6">
    <location>
        <begin position="24"/>
        <end position="44"/>
    </location>
</feature>
<dbReference type="GeneID" id="108612411"/>
<dbReference type="PANTHER" id="PTHR23301">
    <property type="entry name" value="CHITIN BINDING PERITROPHIN-A"/>
    <property type="match status" value="1"/>
</dbReference>
<dbReference type="InterPro" id="IPR051940">
    <property type="entry name" value="Chitin_bind-dev_reg"/>
</dbReference>
<feature type="domain" description="Chitin-binding type-2" evidence="7">
    <location>
        <begin position="295"/>
        <end position="355"/>
    </location>
</feature>